<reference evidence="4" key="2">
    <citation type="submission" date="2015-02" db="EMBL/GenBank/DDBJ databases">
        <title>Physiological reanalysis, assessment of diazotrophy, and genome sequences of multiple isolates of Streptomyces thermoautotrophicus.</title>
        <authorList>
            <person name="MacKellar D.C."/>
            <person name="Lieber L."/>
            <person name="Norman J."/>
            <person name="Bolger A."/>
            <person name="Tobin C."/>
            <person name="Murray J.W."/>
            <person name="Friesen M."/>
            <person name="Prell J."/>
        </authorList>
    </citation>
    <scope>NUCLEOTIDE SEQUENCE [LARGE SCALE GENOMIC DNA]</scope>
    <source>
        <strain evidence="4">UBT1</strain>
    </source>
</reference>
<dbReference type="Gene3D" id="1.10.287.1060">
    <property type="entry name" value="ESAT-6-like"/>
    <property type="match status" value="1"/>
</dbReference>
<dbReference type="Pfam" id="PF10824">
    <property type="entry name" value="T7SS_ESX_EspC"/>
    <property type="match status" value="1"/>
</dbReference>
<gene>
    <name evidence="1" type="ORF">LI90_1486</name>
    <name evidence="2" type="ORF">TR74_05230</name>
</gene>
<dbReference type="PATRIC" id="fig|1469144.10.peg.1630"/>
<evidence type="ECO:0000313" key="2">
    <source>
        <dbReference type="EMBL" id="KWX10172.1"/>
    </source>
</evidence>
<reference evidence="2" key="1">
    <citation type="submission" date="2015-02" db="EMBL/GenBank/DDBJ databases">
        <title>Physiological reanalysis, assessment of diazotrophy, and genome sequences of multiple isolates of Streptomyces thermoautotrophicus.</title>
        <authorList>
            <person name="MacKellar D.C."/>
            <person name="Lieber L."/>
            <person name="Norman J."/>
            <person name="Bolger A."/>
            <person name="Tobin C."/>
            <person name="Murray J.W."/>
            <person name="Prell J."/>
        </authorList>
    </citation>
    <scope>NUCLEOTIDE SEQUENCE [LARGE SCALE GENOMIC DNA]</scope>
    <source>
        <strain evidence="2">UBT1</strain>
    </source>
</reference>
<accession>A0A132MPQ9</accession>
<protein>
    <submittedName>
        <fullName evidence="1">Uncharacterized protein</fullName>
    </submittedName>
</protein>
<dbReference type="Proteomes" id="UP000070598">
    <property type="component" value="Unassembled WGS sequence"/>
</dbReference>
<name>A0A132MPQ9_9ACTN</name>
<reference evidence="3" key="3">
    <citation type="submission" date="2015-04" db="EMBL/GenBank/DDBJ databases">
        <title>Physiological reanalysis, assessment of diazotrophy, and genome sequences of multiple isolates of Streptomyces thermoautotrophicus.</title>
        <authorList>
            <person name="MacKellar D.C."/>
            <person name="Lieber L."/>
            <person name="Norman J."/>
            <person name="Bolger A."/>
            <person name="Tobin C."/>
            <person name="Murray J.W."/>
            <person name="Chang R."/>
            <person name="Ford T."/>
            <person name="Nguyen P.Q."/>
            <person name="Woodward J."/>
            <person name="Permingeat H."/>
            <person name="Joshi N.S."/>
            <person name="Silver P.A."/>
            <person name="Usadel B."/>
            <person name="Rutherford A.W."/>
            <person name="Friesen M."/>
            <person name="Prell J."/>
        </authorList>
    </citation>
    <scope>NUCLEOTIDE SEQUENCE [LARGE SCALE GENOMIC DNA]</scope>
    <source>
        <strain evidence="3">H1</strain>
    </source>
</reference>
<comment type="caution">
    <text evidence="1">The sequence shown here is derived from an EMBL/GenBank/DDBJ whole genome shotgun (WGS) entry which is preliminary data.</text>
</comment>
<reference evidence="1" key="4">
    <citation type="submission" date="2015-04" db="EMBL/GenBank/DDBJ databases">
        <title>Physiological reanalysis, assessment of diazotrophy, and genome sequences of multiple isolates of Streptomyces thermoautotrophicus.</title>
        <authorList>
            <person name="MacKellar D.C."/>
            <person name="Lieber L."/>
            <person name="Norman J."/>
            <person name="Bolger A."/>
            <person name="Tobin C."/>
            <person name="Murray J.W."/>
            <person name="Woodward J."/>
            <person name="Friesen M."/>
            <person name="Prell J."/>
        </authorList>
    </citation>
    <scope>NUCLEOTIDE SEQUENCE [LARGE SCALE GENOMIC DNA]</scope>
    <source>
        <strain evidence="1">H1</strain>
    </source>
</reference>
<organism evidence="1 3">
    <name type="scientific">Carbonactinospora thermoautotrophica</name>
    <dbReference type="NCBI Taxonomy" id="1469144"/>
    <lineage>
        <taxon>Bacteria</taxon>
        <taxon>Bacillati</taxon>
        <taxon>Actinomycetota</taxon>
        <taxon>Actinomycetes</taxon>
        <taxon>Kitasatosporales</taxon>
        <taxon>Carbonactinosporaceae</taxon>
        <taxon>Carbonactinospora</taxon>
    </lineage>
</organism>
<proteinExistence type="predicted"/>
<dbReference type="AlphaFoldDB" id="A0A132MPQ9"/>
<dbReference type="OrthoDB" id="4229588at2"/>
<dbReference type="InterPro" id="IPR022536">
    <property type="entry name" value="EspC"/>
</dbReference>
<dbReference type="STRING" id="1469144.LI90_1486"/>
<evidence type="ECO:0000313" key="3">
    <source>
        <dbReference type="Proteomes" id="UP000070188"/>
    </source>
</evidence>
<sequence>MSGRIHADPARMKQIADAIKQTAEAFQAKVNEFGRVAPDVDDAFGVMSESTEALREYVSLAQHAAEDLEKLHQRLAGLAAVVEAAAKNYTTADSKAVPRR</sequence>
<evidence type="ECO:0000313" key="1">
    <source>
        <dbReference type="EMBL" id="KWW99847.1"/>
    </source>
</evidence>
<dbReference type="InterPro" id="IPR036689">
    <property type="entry name" value="ESAT-6-like_sf"/>
</dbReference>
<dbReference type="GO" id="GO:0009306">
    <property type="term" value="P:protein secretion"/>
    <property type="evidence" value="ECO:0007669"/>
    <property type="project" value="InterPro"/>
</dbReference>
<dbReference type="EMBL" id="JYIK01000597">
    <property type="protein sequence ID" value="KWX10172.1"/>
    <property type="molecule type" value="Genomic_DNA"/>
</dbReference>
<dbReference type="EMBL" id="LAXD01000001">
    <property type="protein sequence ID" value="KWW99847.1"/>
    <property type="molecule type" value="Genomic_DNA"/>
</dbReference>
<keyword evidence="3" id="KW-1185">Reference proteome</keyword>
<evidence type="ECO:0000313" key="4">
    <source>
        <dbReference type="Proteomes" id="UP000070598"/>
    </source>
</evidence>
<dbReference type="RefSeq" id="WP_067420530.1">
    <property type="nucleotide sequence ID" value="NZ_JYIJ01000015.1"/>
</dbReference>
<dbReference type="Proteomes" id="UP000070188">
    <property type="component" value="Unassembled WGS sequence"/>
</dbReference>
<dbReference type="SUPFAM" id="SSF140453">
    <property type="entry name" value="EsxAB dimer-like"/>
    <property type="match status" value="1"/>
</dbReference>